<feature type="transmembrane region" description="Helical" evidence="1">
    <location>
        <begin position="155"/>
        <end position="180"/>
    </location>
</feature>
<keyword evidence="1" id="KW-0472">Membrane</keyword>
<keyword evidence="1" id="KW-0812">Transmembrane</keyword>
<evidence type="ECO:0000256" key="1">
    <source>
        <dbReference type="SAM" id="Phobius"/>
    </source>
</evidence>
<feature type="transmembrane region" description="Helical" evidence="1">
    <location>
        <begin position="371"/>
        <end position="391"/>
    </location>
</feature>
<evidence type="ECO:0000313" key="3">
    <source>
        <dbReference type="Proteomes" id="UP001454036"/>
    </source>
</evidence>
<comment type="caution">
    <text evidence="2">The sequence shown here is derived from an EMBL/GenBank/DDBJ whole genome shotgun (WGS) entry which is preliminary data.</text>
</comment>
<sequence length="728" mass="82018">MGKHGCTLSGDLDDSSFSEPIPWIGSYAAAASAACAIAMAIDALQGIKNRKFWFPCKYFSLNATTLTLIAVATKLSVDLNTSMPRKQDQLAKLSSSVFICTAMGNFLPSLGSMENKELLTNMIALVILIITVIVNTCIQLATGAIYMFWKEHAVVMYLMLSLLGILISSALTIPATKFYFEQKYSNKYEEAMKACQYQATTCKFTKLRDDLARFWMMAHTSSPQFVIARLATCTASGAACLLSTVVLAEATLQSVLILGSLRFCHGDSDYKWSATLILFTQIVAIGVGSIAPAFRWSNAINFHCPKNSAKDFSYDFKVEDYWIRSLRQWKEYPLVLGIYGRCFRKIVQDMKDKFLAISILVQKITVLFCKFLQFISIFFAGCLVSTLHLLGNLINLLRCCKVSNSSEESRSNSHHYPEADLDKYVLHLEGEEKLIALMMRRNFDATNQWIKMGEKKQPKRLLQLIKDLPKTGFEGVRKFDTDIAVSLAPRFQEPPNCWALPVVTLTSITIALCSNEYHLVKELISSVKEGLGLIRIVDEYLDLDGELACARKAADMVWLGVDNKFKWLDLNLLKIMVSERNSREIVKELADKAKSMVIEFLEDKENGEFVKETPSKWPIRILAANSMYRISETLLQSLDSRDTSETQFGKLSLMISDIMGACLTNLRRVISMQCQKSAIEEREEMVRNAMVLFGKTKTLLHIFDDHPLPAVHPDDLAYVDKWRTISPC</sequence>
<accession>A0AAV3R6T2</accession>
<organism evidence="2 3">
    <name type="scientific">Lithospermum erythrorhizon</name>
    <name type="common">Purple gromwell</name>
    <name type="synonym">Lithospermum officinale var. erythrorhizon</name>
    <dbReference type="NCBI Taxonomy" id="34254"/>
    <lineage>
        <taxon>Eukaryota</taxon>
        <taxon>Viridiplantae</taxon>
        <taxon>Streptophyta</taxon>
        <taxon>Embryophyta</taxon>
        <taxon>Tracheophyta</taxon>
        <taxon>Spermatophyta</taxon>
        <taxon>Magnoliopsida</taxon>
        <taxon>eudicotyledons</taxon>
        <taxon>Gunneridae</taxon>
        <taxon>Pentapetalae</taxon>
        <taxon>asterids</taxon>
        <taxon>lamiids</taxon>
        <taxon>Boraginales</taxon>
        <taxon>Boraginaceae</taxon>
        <taxon>Boraginoideae</taxon>
        <taxon>Lithospermeae</taxon>
        <taxon>Lithospermum</taxon>
    </lineage>
</organism>
<keyword evidence="3" id="KW-1185">Reference proteome</keyword>
<feature type="transmembrane region" description="Helical" evidence="1">
    <location>
        <begin position="272"/>
        <end position="294"/>
    </location>
</feature>
<protein>
    <submittedName>
        <fullName evidence="2">Uncharacterized protein</fullName>
    </submittedName>
</protein>
<dbReference type="PROSITE" id="PS51257">
    <property type="entry name" value="PROKAR_LIPOPROTEIN"/>
    <property type="match status" value="1"/>
</dbReference>
<feature type="transmembrane region" description="Helical" evidence="1">
    <location>
        <begin position="20"/>
        <end position="40"/>
    </location>
</feature>
<gene>
    <name evidence="2" type="ORF">LIER_25575</name>
</gene>
<name>A0AAV3R6T2_LITER</name>
<feature type="transmembrane region" description="Helical" evidence="1">
    <location>
        <begin position="226"/>
        <end position="252"/>
    </location>
</feature>
<dbReference type="EMBL" id="BAABME010007734">
    <property type="protein sequence ID" value="GAA0171579.1"/>
    <property type="molecule type" value="Genomic_DNA"/>
</dbReference>
<feature type="transmembrane region" description="Helical" evidence="1">
    <location>
        <begin position="123"/>
        <end position="149"/>
    </location>
</feature>
<keyword evidence="1" id="KW-1133">Transmembrane helix</keyword>
<proteinExistence type="predicted"/>
<dbReference type="PANTHER" id="PTHR35307:SF3">
    <property type="entry name" value="DUF4220 DOMAIN-CONTAINING PROTEIN"/>
    <property type="match status" value="1"/>
</dbReference>
<dbReference type="Proteomes" id="UP001454036">
    <property type="component" value="Unassembled WGS sequence"/>
</dbReference>
<evidence type="ECO:0000313" key="2">
    <source>
        <dbReference type="EMBL" id="GAA0171579.1"/>
    </source>
</evidence>
<reference evidence="2 3" key="1">
    <citation type="submission" date="2024-01" db="EMBL/GenBank/DDBJ databases">
        <title>The complete chloroplast genome sequence of Lithospermum erythrorhizon: insights into the phylogenetic relationship among Boraginaceae species and the maternal lineages of purple gromwells.</title>
        <authorList>
            <person name="Okada T."/>
            <person name="Watanabe K."/>
        </authorList>
    </citation>
    <scope>NUCLEOTIDE SEQUENCE [LARGE SCALE GENOMIC DNA]</scope>
</reference>
<dbReference type="PANTHER" id="PTHR35307">
    <property type="entry name" value="PROTEIN, PUTATIVE-RELATED"/>
    <property type="match status" value="1"/>
</dbReference>
<dbReference type="AlphaFoldDB" id="A0AAV3R6T2"/>